<dbReference type="Proteomes" id="UP001165383">
    <property type="component" value="Unassembled WGS sequence"/>
</dbReference>
<reference evidence="2" key="1">
    <citation type="submission" date="2022-05" db="EMBL/GenBank/DDBJ databases">
        <authorList>
            <person name="Jo J.-H."/>
            <person name="Im W.-T."/>
        </authorList>
    </citation>
    <scope>NUCLEOTIDE SEQUENCE</scope>
    <source>
        <strain evidence="2">RB56-2</strain>
    </source>
</reference>
<protein>
    <submittedName>
        <fullName evidence="2">Uncharacterized protein</fullName>
    </submittedName>
</protein>
<keyword evidence="3" id="KW-1185">Reference proteome</keyword>
<keyword evidence="1" id="KW-1133">Transmembrane helix</keyword>
<accession>A0ABT0SDB3</accession>
<organism evidence="2 3">
    <name type="scientific">Sphingomonas brevis</name>
    <dbReference type="NCBI Taxonomy" id="2908206"/>
    <lineage>
        <taxon>Bacteria</taxon>
        <taxon>Pseudomonadati</taxon>
        <taxon>Pseudomonadota</taxon>
        <taxon>Alphaproteobacteria</taxon>
        <taxon>Sphingomonadales</taxon>
        <taxon>Sphingomonadaceae</taxon>
        <taxon>Sphingomonas</taxon>
    </lineage>
</organism>
<evidence type="ECO:0000313" key="3">
    <source>
        <dbReference type="Proteomes" id="UP001165383"/>
    </source>
</evidence>
<evidence type="ECO:0000313" key="2">
    <source>
        <dbReference type="EMBL" id="MCL6742071.1"/>
    </source>
</evidence>
<keyword evidence="1" id="KW-0472">Membrane</keyword>
<proteinExistence type="predicted"/>
<evidence type="ECO:0000256" key="1">
    <source>
        <dbReference type="SAM" id="Phobius"/>
    </source>
</evidence>
<feature type="transmembrane region" description="Helical" evidence="1">
    <location>
        <begin position="83"/>
        <end position="105"/>
    </location>
</feature>
<comment type="caution">
    <text evidence="2">The sequence shown here is derived from an EMBL/GenBank/DDBJ whole genome shotgun (WGS) entry which is preliminary data.</text>
</comment>
<dbReference type="EMBL" id="JAMGBB010000001">
    <property type="protein sequence ID" value="MCL6742071.1"/>
    <property type="molecule type" value="Genomic_DNA"/>
</dbReference>
<keyword evidence="1" id="KW-0812">Transmembrane</keyword>
<gene>
    <name evidence="2" type="ORF">LZ518_13135</name>
</gene>
<dbReference type="RefSeq" id="WP_249916420.1">
    <property type="nucleotide sequence ID" value="NZ_JAMGBB010000001.1"/>
</dbReference>
<name>A0ABT0SDB3_9SPHN</name>
<sequence length="109" mass="11479">MFNPAITAALQVASNDEESEEFIQTRLKEAKALGASAAISLDLNEKQQKLLDKALSSGTVVKTVDGRFYLNERAVSDRREGNGFMALLILLVAASVIASGAILAARAGG</sequence>